<dbReference type="Proteomes" id="UP000664991">
    <property type="component" value="Unassembled WGS sequence"/>
</dbReference>
<organism evidence="1 2">
    <name type="scientific">Ovis aries</name>
    <name type="common">Sheep</name>
    <dbReference type="NCBI Taxonomy" id="9940"/>
    <lineage>
        <taxon>Eukaryota</taxon>
        <taxon>Metazoa</taxon>
        <taxon>Chordata</taxon>
        <taxon>Craniata</taxon>
        <taxon>Vertebrata</taxon>
        <taxon>Euteleostomi</taxon>
        <taxon>Mammalia</taxon>
        <taxon>Eutheria</taxon>
        <taxon>Laurasiatheria</taxon>
        <taxon>Artiodactyla</taxon>
        <taxon>Ruminantia</taxon>
        <taxon>Pecora</taxon>
        <taxon>Bovidae</taxon>
        <taxon>Caprinae</taxon>
        <taxon>Ovis</taxon>
    </lineage>
</organism>
<protein>
    <submittedName>
        <fullName evidence="1">Uncharacterized protein</fullName>
    </submittedName>
</protein>
<gene>
    <name evidence="1" type="ORF">JEQ12_003966</name>
</gene>
<proteinExistence type="predicted"/>
<evidence type="ECO:0000313" key="1">
    <source>
        <dbReference type="EMBL" id="KAG5202576.1"/>
    </source>
</evidence>
<name>A0A836D0Z8_SHEEP</name>
<dbReference type="EMBL" id="JAEMGP010000012">
    <property type="protein sequence ID" value="KAG5202576.1"/>
    <property type="molecule type" value="Genomic_DNA"/>
</dbReference>
<evidence type="ECO:0000313" key="2">
    <source>
        <dbReference type="Proteomes" id="UP000664991"/>
    </source>
</evidence>
<sequence>MAYGLMQFSYPTIGFASFFILFCIPDELNFRVFSPHPLLTNGIGWKLKTESDGVGPVQPTGMVPSIVLHYPLWTSKVPADFLDAAKSVGTLQAAQSPGTLAPGELLKVMRLR</sequence>
<accession>A0A836D0Z8</accession>
<comment type="caution">
    <text evidence="1">The sequence shown here is derived from an EMBL/GenBank/DDBJ whole genome shotgun (WGS) entry which is preliminary data.</text>
</comment>
<reference evidence="1 2" key="1">
    <citation type="submission" date="2020-12" db="EMBL/GenBank/DDBJ databases">
        <title>De novo assembly of Tibetan sheep genome.</title>
        <authorList>
            <person name="Li X."/>
        </authorList>
    </citation>
    <scope>NUCLEOTIDE SEQUENCE [LARGE SCALE GENOMIC DNA]</scope>
    <source>
        <tissue evidence="1">Heart</tissue>
    </source>
</reference>
<dbReference type="AlphaFoldDB" id="A0A836D0Z8"/>